<dbReference type="PANTHER" id="PTHR19375">
    <property type="entry name" value="HEAT SHOCK PROTEIN 70KDA"/>
    <property type="match status" value="1"/>
</dbReference>
<evidence type="ECO:0000256" key="1">
    <source>
        <dbReference type="ARBA" id="ARBA00022741"/>
    </source>
</evidence>
<dbReference type="Gene3D" id="2.60.34.10">
    <property type="entry name" value="Substrate Binding Domain Of DNAk, Chain A, domain 1"/>
    <property type="match status" value="1"/>
</dbReference>
<dbReference type="PROSITE" id="PS00329">
    <property type="entry name" value="HSP70_2"/>
    <property type="match status" value="1"/>
</dbReference>
<organism evidence="3 4">
    <name type="scientific">Dichanthelium oligosanthes</name>
    <dbReference type="NCBI Taxonomy" id="888268"/>
    <lineage>
        <taxon>Eukaryota</taxon>
        <taxon>Viridiplantae</taxon>
        <taxon>Streptophyta</taxon>
        <taxon>Embryophyta</taxon>
        <taxon>Tracheophyta</taxon>
        <taxon>Spermatophyta</taxon>
        <taxon>Magnoliopsida</taxon>
        <taxon>Liliopsida</taxon>
        <taxon>Poales</taxon>
        <taxon>Poaceae</taxon>
        <taxon>PACMAD clade</taxon>
        <taxon>Panicoideae</taxon>
        <taxon>Panicodae</taxon>
        <taxon>Paniceae</taxon>
        <taxon>Dichantheliinae</taxon>
        <taxon>Dichanthelium</taxon>
    </lineage>
</organism>
<dbReference type="FunFam" id="3.30.420.40:FF:000172">
    <property type="entry name" value="Heat shock 70 kDa protein"/>
    <property type="match status" value="1"/>
</dbReference>
<keyword evidence="2" id="KW-0067">ATP-binding</keyword>
<keyword evidence="1" id="KW-0547">Nucleotide-binding</keyword>
<protein>
    <submittedName>
        <fullName evidence="3">Putative mediator of RNA polymerase II transcription subunit 37c</fullName>
    </submittedName>
</protein>
<proteinExistence type="predicted"/>
<dbReference type="SUPFAM" id="SSF100920">
    <property type="entry name" value="Heat shock protein 70kD (HSP70), peptide-binding domain"/>
    <property type="match status" value="1"/>
</dbReference>
<sequence>MCLINESTAAAITYGLDKKQASSSGTGGKKNVLVFDLGGGTFDASLLTVKEGVFEVKATAGDTRLGGEDFYPTITCARYDVVLVGGSIAIPKVRDLLQDFFDDGRELCRCQSINPDEAVAYGAAVQAATLSGEGDARAQPQVRDVTPLPLGLETGGGMMSLLIPRNTAIPTRKEKVFTTHSDNQTRVLIQVYEGEGARAEVNRLLGKVVWCPASRRRHEACPGSRCASTSTPVAS</sequence>
<dbReference type="SUPFAM" id="SSF53067">
    <property type="entry name" value="Actin-like ATPase domain"/>
    <property type="match status" value="1"/>
</dbReference>
<gene>
    <name evidence="3" type="ORF">BAE44_0019116</name>
</gene>
<dbReference type="InterPro" id="IPR013126">
    <property type="entry name" value="Hsp_70_fam"/>
</dbReference>
<dbReference type="Gene3D" id="3.30.420.40">
    <property type="match status" value="4"/>
</dbReference>
<reference evidence="3 4" key="1">
    <citation type="submission" date="2016-09" db="EMBL/GenBank/DDBJ databases">
        <title>The draft genome of Dichanthelium oligosanthes: A C3 panicoid grass species.</title>
        <authorList>
            <person name="Studer A.J."/>
            <person name="Schnable J.C."/>
            <person name="Brutnell T.P."/>
        </authorList>
    </citation>
    <scope>NUCLEOTIDE SEQUENCE [LARGE SCALE GENOMIC DNA]</scope>
    <source>
        <strain evidence="4">cv. Kellogg 1175</strain>
        <tissue evidence="3">Leaf</tissue>
    </source>
</reference>
<dbReference type="InterPro" id="IPR043129">
    <property type="entry name" value="ATPase_NBD"/>
</dbReference>
<dbReference type="Pfam" id="PF00012">
    <property type="entry name" value="HSP70"/>
    <property type="match status" value="2"/>
</dbReference>
<evidence type="ECO:0000313" key="3">
    <source>
        <dbReference type="EMBL" id="OEL19869.1"/>
    </source>
</evidence>
<dbReference type="EMBL" id="LWDX02052349">
    <property type="protein sequence ID" value="OEL19869.1"/>
    <property type="molecule type" value="Genomic_DNA"/>
</dbReference>
<comment type="caution">
    <text evidence="3">The sequence shown here is derived from an EMBL/GenBank/DDBJ whole genome shotgun (WGS) entry which is preliminary data.</text>
</comment>
<keyword evidence="4" id="KW-1185">Reference proteome</keyword>
<dbReference type="OrthoDB" id="1741191at2759"/>
<evidence type="ECO:0000313" key="4">
    <source>
        <dbReference type="Proteomes" id="UP000095767"/>
    </source>
</evidence>
<dbReference type="InterPro" id="IPR029047">
    <property type="entry name" value="HSP70_peptide-bd_sf"/>
</dbReference>
<dbReference type="Proteomes" id="UP000095767">
    <property type="component" value="Unassembled WGS sequence"/>
</dbReference>
<dbReference type="InterPro" id="IPR018181">
    <property type="entry name" value="Heat_shock_70_CS"/>
</dbReference>
<dbReference type="STRING" id="888268.A0A1E5V3Y2"/>
<dbReference type="AlphaFoldDB" id="A0A1E5V3Y2"/>
<dbReference type="GO" id="GO:0005524">
    <property type="term" value="F:ATP binding"/>
    <property type="evidence" value="ECO:0007669"/>
    <property type="project" value="UniProtKB-KW"/>
</dbReference>
<dbReference type="GO" id="GO:0140662">
    <property type="term" value="F:ATP-dependent protein folding chaperone"/>
    <property type="evidence" value="ECO:0007669"/>
    <property type="project" value="InterPro"/>
</dbReference>
<name>A0A1E5V3Y2_9POAL</name>
<accession>A0A1E5V3Y2</accession>
<evidence type="ECO:0000256" key="2">
    <source>
        <dbReference type="ARBA" id="ARBA00022840"/>
    </source>
</evidence>